<reference evidence="2 3" key="1">
    <citation type="submission" date="2018-03" db="EMBL/GenBank/DDBJ databases">
        <title>Genomic Encyclopedia of Type Strains, Phase III (KMG-III): the genomes of soil and plant-associated and newly described type strains.</title>
        <authorList>
            <person name="Whitman W."/>
        </authorList>
    </citation>
    <scope>NUCLEOTIDE SEQUENCE [LARGE SCALE GENOMIC DNA]</scope>
    <source>
        <strain evidence="2 3">CGMCC 1.07653</strain>
    </source>
</reference>
<comment type="caution">
    <text evidence="2">The sequence shown here is derived from an EMBL/GenBank/DDBJ whole genome shotgun (WGS) entry which is preliminary data.</text>
</comment>
<feature type="chain" id="PRO_5039230090" evidence="1">
    <location>
        <begin position="26"/>
        <end position="154"/>
    </location>
</feature>
<keyword evidence="1" id="KW-0732">Signal</keyword>
<accession>A0A2P8HI14</accession>
<proteinExistence type="predicted"/>
<gene>
    <name evidence="2" type="ORF">B0H94_106108</name>
</gene>
<evidence type="ECO:0000313" key="2">
    <source>
        <dbReference type="EMBL" id="PSL45853.1"/>
    </source>
</evidence>
<name>A0A2P8HI14_9BACI</name>
<dbReference type="OrthoDB" id="4411648at2"/>
<feature type="signal peptide" evidence="1">
    <location>
        <begin position="1"/>
        <end position="25"/>
    </location>
</feature>
<dbReference type="InterPro" id="IPR015001">
    <property type="entry name" value="DUF1850"/>
</dbReference>
<keyword evidence="3" id="KW-1185">Reference proteome</keyword>
<dbReference type="EMBL" id="PYAV01000006">
    <property type="protein sequence ID" value="PSL45853.1"/>
    <property type="molecule type" value="Genomic_DNA"/>
</dbReference>
<dbReference type="Pfam" id="PF08905">
    <property type="entry name" value="DUF1850"/>
    <property type="match status" value="1"/>
</dbReference>
<evidence type="ECO:0000256" key="1">
    <source>
        <dbReference type="SAM" id="SignalP"/>
    </source>
</evidence>
<protein>
    <submittedName>
        <fullName evidence="2">Uncharacterized protein DUF1850</fullName>
    </submittedName>
</protein>
<dbReference type="Proteomes" id="UP000242310">
    <property type="component" value="Unassembled WGS sequence"/>
</dbReference>
<organism evidence="2 3">
    <name type="scientific">Salsuginibacillus halophilus</name>
    <dbReference type="NCBI Taxonomy" id="517424"/>
    <lineage>
        <taxon>Bacteria</taxon>
        <taxon>Bacillati</taxon>
        <taxon>Bacillota</taxon>
        <taxon>Bacilli</taxon>
        <taxon>Bacillales</taxon>
        <taxon>Bacillaceae</taxon>
        <taxon>Salsuginibacillus</taxon>
    </lineage>
</organism>
<evidence type="ECO:0000313" key="3">
    <source>
        <dbReference type="Proteomes" id="UP000242310"/>
    </source>
</evidence>
<sequence>MNIKVHHLLALLIIPLIMKGCSFSASDEVSVTHAQHGEVYQTFAVEEGDIITLSWIHSVDQTPWLDHFQVTSSCSFLLKETNFASYGAGVAHDYENVVSDGEMFTARGIDECHDTVNWIHSEEADYQIKRNEEVMISPGDLPHHEPLKMINEKR</sequence>
<dbReference type="AlphaFoldDB" id="A0A2P8HI14"/>
<dbReference type="RefSeq" id="WP_106588527.1">
    <property type="nucleotide sequence ID" value="NZ_PYAV01000006.1"/>
</dbReference>